<dbReference type="CDD" id="cd09272">
    <property type="entry name" value="RNase_HI_RT_Ty1"/>
    <property type="match status" value="1"/>
</dbReference>
<organism evidence="1 2">
    <name type="scientific">Castilleja foliolosa</name>
    <dbReference type="NCBI Taxonomy" id="1961234"/>
    <lineage>
        <taxon>Eukaryota</taxon>
        <taxon>Viridiplantae</taxon>
        <taxon>Streptophyta</taxon>
        <taxon>Embryophyta</taxon>
        <taxon>Tracheophyta</taxon>
        <taxon>Spermatophyta</taxon>
        <taxon>Magnoliopsida</taxon>
        <taxon>eudicotyledons</taxon>
        <taxon>Gunneridae</taxon>
        <taxon>Pentapetalae</taxon>
        <taxon>asterids</taxon>
        <taxon>lamiids</taxon>
        <taxon>Lamiales</taxon>
        <taxon>Orobanchaceae</taxon>
        <taxon>Pedicularideae</taxon>
        <taxon>Castillejinae</taxon>
        <taxon>Castilleja</taxon>
    </lineage>
</organism>
<dbReference type="Proteomes" id="UP001632038">
    <property type="component" value="Unassembled WGS sequence"/>
</dbReference>
<reference evidence="2" key="1">
    <citation type="journal article" date="2024" name="IScience">
        <title>Strigolactones Initiate the Formation of Haustorium-like Structures in Castilleja.</title>
        <authorList>
            <person name="Buerger M."/>
            <person name="Peterson D."/>
            <person name="Chory J."/>
        </authorList>
    </citation>
    <scope>NUCLEOTIDE SEQUENCE [LARGE SCALE GENOMIC DNA]</scope>
</reference>
<accession>A0ABD3D5Z9</accession>
<keyword evidence="2" id="KW-1185">Reference proteome</keyword>
<dbReference type="PANTHER" id="PTHR11439:SF498">
    <property type="entry name" value="DNAK FAMILY PROTEIN"/>
    <property type="match status" value="1"/>
</dbReference>
<dbReference type="PANTHER" id="PTHR11439">
    <property type="entry name" value="GAG-POL-RELATED RETROTRANSPOSON"/>
    <property type="match status" value="1"/>
</dbReference>
<gene>
    <name evidence="1" type="ORF">CASFOL_018173</name>
</gene>
<sequence length="90" mass="10304">MSAAASEMVWLLQLLKDFQFNSQSPLLFCDNQAALHIASNLIFHERTKHIEVDCHYVRDLVVQKLLRLMPIASQDQVADVLTKPLPLYVL</sequence>
<dbReference type="AlphaFoldDB" id="A0ABD3D5Z9"/>
<evidence type="ECO:0008006" key="3">
    <source>
        <dbReference type="Google" id="ProtNLM"/>
    </source>
</evidence>
<evidence type="ECO:0000313" key="1">
    <source>
        <dbReference type="EMBL" id="KAL3637725.1"/>
    </source>
</evidence>
<comment type="caution">
    <text evidence="1">The sequence shown here is derived from an EMBL/GenBank/DDBJ whole genome shotgun (WGS) entry which is preliminary data.</text>
</comment>
<name>A0ABD3D5Z9_9LAMI</name>
<protein>
    <recommendedName>
        <fullName evidence="3">Copia protein</fullName>
    </recommendedName>
</protein>
<dbReference type="EMBL" id="JAVIJP010000023">
    <property type="protein sequence ID" value="KAL3637725.1"/>
    <property type="molecule type" value="Genomic_DNA"/>
</dbReference>
<evidence type="ECO:0000313" key="2">
    <source>
        <dbReference type="Proteomes" id="UP001632038"/>
    </source>
</evidence>
<proteinExistence type="predicted"/>